<dbReference type="AlphaFoldDB" id="A0A0S3RL17"/>
<proteinExistence type="predicted"/>
<name>A0A0S3RL17_PHAAN</name>
<reference evidence="1 2" key="1">
    <citation type="journal article" date="2015" name="Sci. Rep.">
        <title>The power of single molecule real-time sequencing technology in the de novo assembly of a eukaryotic genome.</title>
        <authorList>
            <person name="Sakai H."/>
            <person name="Naito K."/>
            <person name="Ogiso-Tanaka E."/>
            <person name="Takahashi Y."/>
            <person name="Iseki K."/>
            <person name="Muto C."/>
            <person name="Satou K."/>
            <person name="Teruya K."/>
            <person name="Shiroma A."/>
            <person name="Shimoji M."/>
            <person name="Hirano T."/>
            <person name="Itoh T."/>
            <person name="Kaga A."/>
            <person name="Tomooka N."/>
        </authorList>
    </citation>
    <scope>NUCLEOTIDE SEQUENCE [LARGE SCALE GENOMIC DNA]</scope>
    <source>
        <strain evidence="2">cv. Shumari</strain>
    </source>
</reference>
<sequence>AMVAEAEAEATHSLLRAMVAEETMGDQLGFSDLGFHGTMGDGWPRRRWAMVAEETMSDPLVHLIRLNNDQLGF</sequence>
<keyword evidence="2" id="KW-1185">Reference proteome</keyword>
<organism evidence="1 2">
    <name type="scientific">Vigna angularis var. angularis</name>
    <dbReference type="NCBI Taxonomy" id="157739"/>
    <lineage>
        <taxon>Eukaryota</taxon>
        <taxon>Viridiplantae</taxon>
        <taxon>Streptophyta</taxon>
        <taxon>Embryophyta</taxon>
        <taxon>Tracheophyta</taxon>
        <taxon>Spermatophyta</taxon>
        <taxon>Magnoliopsida</taxon>
        <taxon>eudicotyledons</taxon>
        <taxon>Gunneridae</taxon>
        <taxon>Pentapetalae</taxon>
        <taxon>rosids</taxon>
        <taxon>fabids</taxon>
        <taxon>Fabales</taxon>
        <taxon>Fabaceae</taxon>
        <taxon>Papilionoideae</taxon>
        <taxon>50 kb inversion clade</taxon>
        <taxon>NPAAA clade</taxon>
        <taxon>indigoferoid/millettioid clade</taxon>
        <taxon>Phaseoleae</taxon>
        <taxon>Vigna</taxon>
    </lineage>
</organism>
<protein>
    <submittedName>
        <fullName evidence="1">Uncharacterized protein</fullName>
    </submittedName>
</protein>
<evidence type="ECO:0000313" key="1">
    <source>
        <dbReference type="EMBL" id="BAT81285.1"/>
    </source>
</evidence>
<feature type="non-terminal residue" evidence="1">
    <location>
        <position position="1"/>
    </location>
</feature>
<evidence type="ECO:0000313" key="2">
    <source>
        <dbReference type="Proteomes" id="UP000291084"/>
    </source>
</evidence>
<dbReference type="EMBL" id="AP015036">
    <property type="protein sequence ID" value="BAT81285.1"/>
    <property type="molecule type" value="Genomic_DNA"/>
</dbReference>
<accession>A0A0S3RL17</accession>
<gene>
    <name evidence="1" type="primary">Vigan.03G097200</name>
    <name evidence="1" type="ORF">VIGAN_03097200</name>
</gene>
<dbReference type="Proteomes" id="UP000291084">
    <property type="component" value="Chromosome 3"/>
</dbReference>